<organism evidence="3 4">
    <name type="scientific">Bacillus cereus</name>
    <dbReference type="NCBI Taxonomy" id="1396"/>
    <lineage>
        <taxon>Bacteria</taxon>
        <taxon>Bacillati</taxon>
        <taxon>Bacillota</taxon>
        <taxon>Bacilli</taxon>
        <taxon>Bacillales</taxon>
        <taxon>Bacillaceae</taxon>
        <taxon>Bacillus</taxon>
        <taxon>Bacillus cereus group</taxon>
    </lineage>
</organism>
<dbReference type="PANTHER" id="PTHR30121">
    <property type="entry name" value="UNCHARACTERIZED PROTEIN YJGR-RELATED"/>
    <property type="match status" value="1"/>
</dbReference>
<evidence type="ECO:0000256" key="1">
    <source>
        <dbReference type="SAM" id="Coils"/>
    </source>
</evidence>
<name>A0A2C1LLY0_BACCE</name>
<dbReference type="InterPro" id="IPR051162">
    <property type="entry name" value="T4SS_component"/>
</dbReference>
<dbReference type="EMBL" id="NUMG01000027">
    <property type="protein sequence ID" value="PGT99487.1"/>
    <property type="molecule type" value="Genomic_DNA"/>
</dbReference>
<evidence type="ECO:0000313" key="4">
    <source>
        <dbReference type="Proteomes" id="UP000225766"/>
    </source>
</evidence>
<sequence length="702" mass="80760">MGILKLFKKNEEIIDDIEVAEDEINEEQIERSQNVKTQLENKSSLWDVISPDGIVIDHEDHGRIKQTLGEETFFRPFYVPRSGYPRKLQTNWLSSILNAGEIDITLDIHKEQKSQAMRALDTQLTMLESNYDYQTKKGNVDQKKDLEVKIGDTNALMNELQFDENDTYQVSVMGIAYASSKKELDTVSHKIEDTLATKFMKVSSTWNRVKSGFKAVLPFGMHNNLHDTYRNIDRRALSTFSPFISASGIFNDGIPIGENKLTRQIEFLNSFGNEDYRPPNYNLGVTGIPGSGKSLFLKMKLAREAALANTYAAVIDPEGEFTRVTKRLNGINLNINPESNIVINPFSMSPTELELNDEDEELEALENYDKKELFTRDGKKFVRFVPILQKINELIGFFDMIVMGDGNTDARLDVYERSSLEEVIKEIFDEHQITSHPASLYSEELKKVDGQLIQAQVRKPEPELKEVYDKLVKLQEKEKEKSKVDRLVAAIRPFLRDGSKPIFDGQNYFGPGVSMDLDNARVINFNITQLEESYLRPVAFYVILNFIWEHWIKNPANALKRKKLYIDELWQFVDHEQTVDFIEKCSRRARKRNCGVCWASQDFMRILNSPKAQGVLTTTYSYFFFQQHHILKDKVQKHFGLSDGEIDIIVNNPLPGEGIYRVGENSVWIRTNPSPNEMIFLESNEAVLQDTLKKMQNDSHLI</sequence>
<accession>A0A2C1LLY0</accession>
<comment type="caution">
    <text evidence="3">The sequence shown here is derived from an EMBL/GenBank/DDBJ whole genome shotgun (WGS) entry which is preliminary data.</text>
</comment>
<proteinExistence type="predicted"/>
<dbReference type="InterPro" id="IPR027417">
    <property type="entry name" value="P-loop_NTPase"/>
</dbReference>
<dbReference type="AlphaFoldDB" id="A0A2C1LLY0"/>
<reference evidence="3 4" key="1">
    <citation type="submission" date="2017-09" db="EMBL/GenBank/DDBJ databases">
        <title>Large-scale bioinformatics analysis of Bacillus genomes uncovers conserved roles of natural products in bacterial physiology.</title>
        <authorList>
            <consortium name="Agbiome Team Llc"/>
            <person name="Bleich R.M."/>
            <person name="Grubbs K.J."/>
            <person name="Santa Maria K.C."/>
            <person name="Allen S.E."/>
            <person name="Farag S."/>
            <person name="Shank E.A."/>
            <person name="Bowers A."/>
        </authorList>
    </citation>
    <scope>NUCLEOTIDE SEQUENCE [LARGE SCALE GENOMIC DNA]</scope>
    <source>
        <strain evidence="3 4">AFS040105</strain>
    </source>
</reference>
<protein>
    <recommendedName>
        <fullName evidence="2">Helicase HerA central domain-containing protein</fullName>
    </recommendedName>
</protein>
<dbReference type="RefSeq" id="WP_098859062.1">
    <property type="nucleotide sequence ID" value="NZ_NUMG01000027.1"/>
</dbReference>
<keyword evidence="1" id="KW-0175">Coiled coil</keyword>
<evidence type="ECO:0000259" key="2">
    <source>
        <dbReference type="Pfam" id="PF01935"/>
    </source>
</evidence>
<gene>
    <name evidence="3" type="ORF">COD19_19410</name>
</gene>
<dbReference type="InterPro" id="IPR002789">
    <property type="entry name" value="HerA_central"/>
</dbReference>
<dbReference type="Gene3D" id="3.40.50.300">
    <property type="entry name" value="P-loop containing nucleotide triphosphate hydrolases"/>
    <property type="match status" value="1"/>
</dbReference>
<dbReference type="Proteomes" id="UP000225766">
    <property type="component" value="Unassembled WGS sequence"/>
</dbReference>
<dbReference type="PANTHER" id="PTHR30121:SF6">
    <property type="entry name" value="SLR6007 PROTEIN"/>
    <property type="match status" value="1"/>
</dbReference>
<feature type="domain" description="Helicase HerA central" evidence="2">
    <location>
        <begin position="283"/>
        <end position="359"/>
    </location>
</feature>
<dbReference type="SUPFAM" id="SSF52540">
    <property type="entry name" value="P-loop containing nucleoside triphosphate hydrolases"/>
    <property type="match status" value="1"/>
</dbReference>
<evidence type="ECO:0000313" key="3">
    <source>
        <dbReference type="EMBL" id="PGT99487.1"/>
    </source>
</evidence>
<dbReference type="Gene3D" id="1.10.8.730">
    <property type="match status" value="1"/>
</dbReference>
<dbReference type="Pfam" id="PF01935">
    <property type="entry name" value="DUF87"/>
    <property type="match status" value="1"/>
</dbReference>
<feature type="coiled-coil region" evidence="1">
    <location>
        <begin position="3"/>
        <end position="30"/>
    </location>
</feature>